<dbReference type="PANTHER" id="PTHR48049:SF84">
    <property type="entry name" value="UDP-GLYCOSYLTRANSFERASE 79A6"/>
    <property type="match status" value="1"/>
</dbReference>
<dbReference type="GO" id="GO:0035251">
    <property type="term" value="F:UDP-glucosyltransferase activity"/>
    <property type="evidence" value="ECO:0007669"/>
    <property type="project" value="InterPro"/>
</dbReference>
<dbReference type="InterPro" id="IPR050481">
    <property type="entry name" value="UDP-glycosyltransf_plant"/>
</dbReference>
<name>A0AAP0HEI6_9MAGN</name>
<comment type="caution">
    <text evidence="1">The sequence shown here is derived from an EMBL/GenBank/DDBJ whole genome shotgun (WGS) entry which is preliminary data.</text>
</comment>
<gene>
    <name evidence="1" type="ORF">Sjap_025834</name>
</gene>
<dbReference type="SUPFAM" id="SSF53756">
    <property type="entry name" value="UDP-Glycosyltransferase/glycogen phosphorylase"/>
    <property type="match status" value="1"/>
</dbReference>
<accession>A0AAP0HEI6</accession>
<proteinExistence type="predicted"/>
<protein>
    <submittedName>
        <fullName evidence="1">Uncharacterized protein</fullName>
    </submittedName>
</protein>
<dbReference type="EMBL" id="JBBNAE010000011">
    <property type="protein sequence ID" value="KAK9085423.1"/>
    <property type="molecule type" value="Genomic_DNA"/>
</dbReference>
<dbReference type="Gene3D" id="3.40.50.2000">
    <property type="entry name" value="Glycogen Phosphorylase B"/>
    <property type="match status" value="1"/>
</dbReference>
<reference evidence="1 2" key="1">
    <citation type="submission" date="2024-01" db="EMBL/GenBank/DDBJ databases">
        <title>Genome assemblies of Stephania.</title>
        <authorList>
            <person name="Yang L."/>
        </authorList>
    </citation>
    <scope>NUCLEOTIDE SEQUENCE [LARGE SCALE GENOMIC DNA]</scope>
    <source>
        <strain evidence="1">QJT</strain>
        <tissue evidence="1">Leaf</tissue>
    </source>
</reference>
<dbReference type="PANTHER" id="PTHR48049">
    <property type="entry name" value="GLYCOSYLTRANSFERASE"/>
    <property type="match status" value="1"/>
</dbReference>
<keyword evidence="2" id="KW-1185">Reference proteome</keyword>
<organism evidence="1 2">
    <name type="scientific">Stephania japonica</name>
    <dbReference type="NCBI Taxonomy" id="461633"/>
    <lineage>
        <taxon>Eukaryota</taxon>
        <taxon>Viridiplantae</taxon>
        <taxon>Streptophyta</taxon>
        <taxon>Embryophyta</taxon>
        <taxon>Tracheophyta</taxon>
        <taxon>Spermatophyta</taxon>
        <taxon>Magnoliopsida</taxon>
        <taxon>Ranunculales</taxon>
        <taxon>Menispermaceae</taxon>
        <taxon>Menispermoideae</taxon>
        <taxon>Cissampelideae</taxon>
        <taxon>Stephania</taxon>
    </lineage>
</organism>
<dbReference type="AlphaFoldDB" id="A0AAP0HEI6"/>
<evidence type="ECO:0000313" key="1">
    <source>
        <dbReference type="EMBL" id="KAK9085423.1"/>
    </source>
</evidence>
<dbReference type="Proteomes" id="UP001417504">
    <property type="component" value="Unassembled WGS sequence"/>
</dbReference>
<evidence type="ECO:0000313" key="2">
    <source>
        <dbReference type="Proteomes" id="UP001417504"/>
    </source>
</evidence>
<sequence length="83" mass="9003">MGRVVGPIWKGKCGVCAFGSECRPEKDQFQELILGLELTGLPFLVALKPPIGVETIDEALPDGFKERVKSSWRLDSIEADSGA</sequence>